<dbReference type="EMBL" id="LT670849">
    <property type="protein sequence ID" value="SHN73293.1"/>
    <property type="molecule type" value="Genomic_DNA"/>
</dbReference>
<dbReference type="Proteomes" id="UP000184096">
    <property type="component" value="Chromosome I"/>
</dbReference>
<name>A0A1M7TRQ4_9BRAD</name>
<reference evidence="2" key="1">
    <citation type="submission" date="2016-11" db="EMBL/GenBank/DDBJ databases">
        <authorList>
            <person name="Varghese N."/>
            <person name="Submissions S."/>
        </authorList>
    </citation>
    <scope>NUCLEOTIDE SEQUENCE [LARGE SCALE GENOMIC DNA]</scope>
    <source>
        <strain evidence="2">GAS401</strain>
    </source>
</reference>
<proteinExistence type="predicted"/>
<dbReference type="RefSeq" id="WP_072818098.1">
    <property type="nucleotide sequence ID" value="NZ_LT670849.1"/>
</dbReference>
<protein>
    <submittedName>
        <fullName evidence="1">Uncharacterized protein</fullName>
    </submittedName>
</protein>
<sequence length="79" mass="8929">MGIITEKEVDRFFAEDNMGRRYTVVRKQDMVVCRPLGGSVIRIPGKIRYSLVTGEQLDGRFDGSLVIMNDATVLHKVET</sequence>
<keyword evidence="2" id="KW-1185">Reference proteome</keyword>
<dbReference type="AlphaFoldDB" id="A0A1M7TRQ4"/>
<accession>A0A1M7TRQ4</accession>
<evidence type="ECO:0000313" key="2">
    <source>
        <dbReference type="Proteomes" id="UP000184096"/>
    </source>
</evidence>
<gene>
    <name evidence="1" type="ORF">SAMN05444170_2441</name>
</gene>
<evidence type="ECO:0000313" key="1">
    <source>
        <dbReference type="EMBL" id="SHN73293.1"/>
    </source>
</evidence>
<organism evidence="1 2">
    <name type="scientific">Bradyrhizobium erythrophlei</name>
    <dbReference type="NCBI Taxonomy" id="1437360"/>
    <lineage>
        <taxon>Bacteria</taxon>
        <taxon>Pseudomonadati</taxon>
        <taxon>Pseudomonadota</taxon>
        <taxon>Alphaproteobacteria</taxon>
        <taxon>Hyphomicrobiales</taxon>
        <taxon>Nitrobacteraceae</taxon>
        <taxon>Bradyrhizobium</taxon>
    </lineage>
</organism>